<accession>A0A1G7PGA4</accession>
<evidence type="ECO:0000256" key="2">
    <source>
        <dbReference type="ARBA" id="ARBA00023315"/>
    </source>
</evidence>
<reference evidence="4 5" key="1">
    <citation type="submission" date="2016-10" db="EMBL/GenBank/DDBJ databases">
        <authorList>
            <person name="de Groot N.N."/>
        </authorList>
    </citation>
    <scope>NUCLEOTIDE SEQUENCE [LARGE SCALE GENOMIC DNA]</scope>
    <source>
        <strain evidence="4 5">GAS232</strain>
    </source>
</reference>
<dbReference type="PANTHER" id="PTHR43877">
    <property type="entry name" value="AMINOALKYLPHOSPHONATE N-ACETYLTRANSFERASE-RELATED-RELATED"/>
    <property type="match status" value="1"/>
</dbReference>
<evidence type="ECO:0000259" key="3">
    <source>
        <dbReference type="PROSITE" id="PS51186"/>
    </source>
</evidence>
<dbReference type="InterPro" id="IPR050832">
    <property type="entry name" value="Bact_Acetyltransf"/>
</dbReference>
<gene>
    <name evidence="4" type="ORF">SAMN05444167_3496</name>
</gene>
<evidence type="ECO:0000313" key="4">
    <source>
        <dbReference type="EMBL" id="SDF85228.1"/>
    </source>
</evidence>
<dbReference type="Proteomes" id="UP000182427">
    <property type="component" value="Chromosome I"/>
</dbReference>
<name>A0A1G7PGA4_9BACT</name>
<sequence>MIIRPVEDDDIVPMVKIRAVEWGDEAYWLNRITAYRDGRVSPQFGLPERALFVAVEDDSIVGFVAGNKTTRHNCQGELEWLNVAANKRGRGIADQLIARMGAWFVEQGAGRICVNAAVDNVAARRVYSRCGAEPMNDHWMIWADARRIAPPPSM</sequence>
<protein>
    <submittedName>
        <fullName evidence="4">Acetyltransferase (GNAT) family protein</fullName>
    </submittedName>
</protein>
<dbReference type="InterPro" id="IPR000182">
    <property type="entry name" value="GNAT_dom"/>
</dbReference>
<dbReference type="RefSeq" id="WP_083346279.1">
    <property type="nucleotide sequence ID" value="NZ_LT629690.1"/>
</dbReference>
<keyword evidence="1 4" id="KW-0808">Transferase</keyword>
<keyword evidence="5" id="KW-1185">Reference proteome</keyword>
<evidence type="ECO:0000256" key="1">
    <source>
        <dbReference type="ARBA" id="ARBA00022679"/>
    </source>
</evidence>
<feature type="domain" description="N-acetyltransferase" evidence="3">
    <location>
        <begin position="1"/>
        <end position="153"/>
    </location>
</feature>
<dbReference type="CDD" id="cd04301">
    <property type="entry name" value="NAT_SF"/>
    <property type="match status" value="1"/>
</dbReference>
<dbReference type="OrthoDB" id="70840at2"/>
<dbReference type="PANTHER" id="PTHR43877:SF2">
    <property type="entry name" value="AMINOALKYLPHOSPHONATE N-ACETYLTRANSFERASE-RELATED"/>
    <property type="match status" value="1"/>
</dbReference>
<proteinExistence type="predicted"/>
<dbReference type="EMBL" id="LT629690">
    <property type="protein sequence ID" value="SDF85228.1"/>
    <property type="molecule type" value="Genomic_DNA"/>
</dbReference>
<keyword evidence="2" id="KW-0012">Acyltransferase</keyword>
<dbReference type="Gene3D" id="3.40.630.30">
    <property type="match status" value="1"/>
</dbReference>
<dbReference type="AlphaFoldDB" id="A0A1G7PGA4"/>
<dbReference type="PROSITE" id="PS51186">
    <property type="entry name" value="GNAT"/>
    <property type="match status" value="1"/>
</dbReference>
<dbReference type="GO" id="GO:0016747">
    <property type="term" value="F:acyltransferase activity, transferring groups other than amino-acyl groups"/>
    <property type="evidence" value="ECO:0007669"/>
    <property type="project" value="InterPro"/>
</dbReference>
<dbReference type="Pfam" id="PF00583">
    <property type="entry name" value="Acetyltransf_1"/>
    <property type="match status" value="1"/>
</dbReference>
<dbReference type="SUPFAM" id="SSF55729">
    <property type="entry name" value="Acyl-CoA N-acyltransferases (Nat)"/>
    <property type="match status" value="1"/>
</dbReference>
<evidence type="ECO:0000313" key="5">
    <source>
        <dbReference type="Proteomes" id="UP000182427"/>
    </source>
</evidence>
<dbReference type="InterPro" id="IPR016181">
    <property type="entry name" value="Acyl_CoA_acyltransferase"/>
</dbReference>
<organism evidence="4 5">
    <name type="scientific">Terriglobus roseus</name>
    <dbReference type="NCBI Taxonomy" id="392734"/>
    <lineage>
        <taxon>Bacteria</taxon>
        <taxon>Pseudomonadati</taxon>
        <taxon>Acidobacteriota</taxon>
        <taxon>Terriglobia</taxon>
        <taxon>Terriglobales</taxon>
        <taxon>Acidobacteriaceae</taxon>
        <taxon>Terriglobus</taxon>
    </lineage>
</organism>